<gene>
    <name evidence="6" type="ORF">J4573_02465</name>
</gene>
<dbReference type="Gene3D" id="1.10.10.10">
    <property type="entry name" value="Winged helix-like DNA-binding domain superfamily/Winged helix DNA-binding domain"/>
    <property type="match status" value="1"/>
</dbReference>
<protein>
    <submittedName>
        <fullName evidence="6">Helix-turn-helix transcriptional regulator</fullName>
    </submittedName>
</protein>
<dbReference type="Pfam" id="PF00196">
    <property type="entry name" value="GerE"/>
    <property type="match status" value="1"/>
</dbReference>
<dbReference type="SUPFAM" id="SSF46894">
    <property type="entry name" value="C-terminal effector domain of the bipartite response regulators"/>
    <property type="match status" value="1"/>
</dbReference>
<feature type="domain" description="HTH luxR-type" evidence="5">
    <location>
        <begin position="26"/>
        <end position="91"/>
    </location>
</feature>
<evidence type="ECO:0000256" key="3">
    <source>
        <dbReference type="ARBA" id="ARBA00023163"/>
    </source>
</evidence>
<accession>A0A939T248</accession>
<dbReference type="PANTHER" id="PTHR44688:SF25">
    <property type="entry name" value="HTH LUXR-TYPE DOMAIN-CONTAINING PROTEIN"/>
    <property type="match status" value="1"/>
</dbReference>
<proteinExistence type="predicted"/>
<name>A0A939T248_9ACTN</name>
<dbReference type="InterPro" id="IPR036388">
    <property type="entry name" value="WH-like_DNA-bd_sf"/>
</dbReference>
<evidence type="ECO:0000313" key="7">
    <source>
        <dbReference type="Proteomes" id="UP000669179"/>
    </source>
</evidence>
<dbReference type="CDD" id="cd06170">
    <property type="entry name" value="LuxR_C_like"/>
    <property type="match status" value="1"/>
</dbReference>
<dbReference type="GO" id="GO:0006355">
    <property type="term" value="P:regulation of DNA-templated transcription"/>
    <property type="evidence" value="ECO:0007669"/>
    <property type="project" value="InterPro"/>
</dbReference>
<dbReference type="PANTHER" id="PTHR44688">
    <property type="entry name" value="DNA-BINDING TRANSCRIPTIONAL ACTIVATOR DEVR_DOSR"/>
    <property type="match status" value="1"/>
</dbReference>
<evidence type="ECO:0000256" key="4">
    <source>
        <dbReference type="SAM" id="MobiDB-lite"/>
    </source>
</evidence>
<reference evidence="6" key="1">
    <citation type="submission" date="2021-03" db="EMBL/GenBank/DDBJ databases">
        <authorList>
            <person name="Kanchanasin P."/>
            <person name="Saeng-In P."/>
            <person name="Phongsopitanun W."/>
            <person name="Yuki M."/>
            <person name="Kudo T."/>
            <person name="Ohkuma M."/>
            <person name="Tanasupawat S."/>
        </authorList>
    </citation>
    <scope>NUCLEOTIDE SEQUENCE</scope>
    <source>
        <strain evidence="6">GKU 128</strain>
    </source>
</reference>
<dbReference type="PROSITE" id="PS00622">
    <property type="entry name" value="HTH_LUXR_1"/>
    <property type="match status" value="1"/>
</dbReference>
<dbReference type="SMART" id="SM00421">
    <property type="entry name" value="HTH_LUXR"/>
    <property type="match status" value="1"/>
</dbReference>
<evidence type="ECO:0000256" key="2">
    <source>
        <dbReference type="ARBA" id="ARBA00023125"/>
    </source>
</evidence>
<dbReference type="EMBL" id="JAGEOJ010000001">
    <property type="protein sequence ID" value="MBO2445943.1"/>
    <property type="molecule type" value="Genomic_DNA"/>
</dbReference>
<keyword evidence="1" id="KW-0805">Transcription regulation</keyword>
<dbReference type="PRINTS" id="PR00038">
    <property type="entry name" value="HTHLUXR"/>
</dbReference>
<dbReference type="PROSITE" id="PS50043">
    <property type="entry name" value="HTH_LUXR_2"/>
    <property type="match status" value="1"/>
</dbReference>
<comment type="caution">
    <text evidence="6">The sequence shown here is derived from an EMBL/GenBank/DDBJ whole genome shotgun (WGS) entry which is preliminary data.</text>
</comment>
<evidence type="ECO:0000259" key="5">
    <source>
        <dbReference type="PROSITE" id="PS50043"/>
    </source>
</evidence>
<dbReference type="InterPro" id="IPR000792">
    <property type="entry name" value="Tscrpt_reg_LuxR_C"/>
</dbReference>
<organism evidence="6 7">
    <name type="scientific">Actinomadura barringtoniae</name>
    <dbReference type="NCBI Taxonomy" id="1427535"/>
    <lineage>
        <taxon>Bacteria</taxon>
        <taxon>Bacillati</taxon>
        <taxon>Actinomycetota</taxon>
        <taxon>Actinomycetes</taxon>
        <taxon>Streptosporangiales</taxon>
        <taxon>Thermomonosporaceae</taxon>
        <taxon>Actinomadura</taxon>
    </lineage>
</organism>
<dbReference type="Proteomes" id="UP000669179">
    <property type="component" value="Unassembled WGS sequence"/>
</dbReference>
<keyword evidence="7" id="KW-1185">Reference proteome</keyword>
<sequence>MLAQAQRERRRLGVRVPGSRLSATDRAGAPFGLSGRETEVAQLVADGFTNQQIAESLFLSVRTIETHLSRIFAKLGATSRVGVGATLRDRSE</sequence>
<evidence type="ECO:0000256" key="1">
    <source>
        <dbReference type="ARBA" id="ARBA00023015"/>
    </source>
</evidence>
<dbReference type="AlphaFoldDB" id="A0A939T248"/>
<keyword evidence="3" id="KW-0804">Transcription</keyword>
<feature type="region of interest" description="Disordered" evidence="4">
    <location>
        <begin position="1"/>
        <end position="28"/>
    </location>
</feature>
<evidence type="ECO:0000313" key="6">
    <source>
        <dbReference type="EMBL" id="MBO2445943.1"/>
    </source>
</evidence>
<dbReference type="GO" id="GO:0003677">
    <property type="term" value="F:DNA binding"/>
    <property type="evidence" value="ECO:0007669"/>
    <property type="project" value="UniProtKB-KW"/>
</dbReference>
<dbReference type="InterPro" id="IPR016032">
    <property type="entry name" value="Sig_transdc_resp-reg_C-effctor"/>
</dbReference>
<keyword evidence="2" id="KW-0238">DNA-binding</keyword>